<keyword evidence="2" id="KW-1185">Reference proteome</keyword>
<gene>
    <name evidence="1" type="ORF">PHLGIDRAFT_113765</name>
</gene>
<dbReference type="HOGENOM" id="CLU_2307066_0_0_1"/>
<proteinExistence type="predicted"/>
<dbReference type="Proteomes" id="UP000053257">
    <property type="component" value="Unassembled WGS sequence"/>
</dbReference>
<protein>
    <submittedName>
        <fullName evidence="1">Uncharacterized protein</fullName>
    </submittedName>
</protein>
<sequence>MASSAIGDAVCPPTFQADATHDVFTQLRPAVGEPDYLKFADHPTRPSFHYRVGKNAELSPSEVSKQPTNVFGFPRPGVQSPTPAQATAAHYFVDVLEMCL</sequence>
<accession>A0A0C3S7A3</accession>
<dbReference type="EMBL" id="KN840440">
    <property type="protein sequence ID" value="KIP12286.1"/>
    <property type="molecule type" value="Genomic_DNA"/>
</dbReference>
<name>A0A0C3S7A3_PHLG1</name>
<evidence type="ECO:0000313" key="2">
    <source>
        <dbReference type="Proteomes" id="UP000053257"/>
    </source>
</evidence>
<dbReference type="AlphaFoldDB" id="A0A0C3S7A3"/>
<dbReference type="OrthoDB" id="167809at2759"/>
<reference evidence="1 2" key="1">
    <citation type="journal article" date="2014" name="PLoS Genet.">
        <title>Analysis of the Phlebiopsis gigantea genome, transcriptome and secretome provides insight into its pioneer colonization strategies of wood.</title>
        <authorList>
            <person name="Hori C."/>
            <person name="Ishida T."/>
            <person name="Igarashi K."/>
            <person name="Samejima M."/>
            <person name="Suzuki H."/>
            <person name="Master E."/>
            <person name="Ferreira P."/>
            <person name="Ruiz-Duenas F.J."/>
            <person name="Held B."/>
            <person name="Canessa P."/>
            <person name="Larrondo L.F."/>
            <person name="Schmoll M."/>
            <person name="Druzhinina I.S."/>
            <person name="Kubicek C.P."/>
            <person name="Gaskell J.A."/>
            <person name="Kersten P."/>
            <person name="St John F."/>
            <person name="Glasner J."/>
            <person name="Sabat G."/>
            <person name="Splinter BonDurant S."/>
            <person name="Syed K."/>
            <person name="Yadav J."/>
            <person name="Mgbeahuruike A.C."/>
            <person name="Kovalchuk A."/>
            <person name="Asiegbu F.O."/>
            <person name="Lackner G."/>
            <person name="Hoffmeister D."/>
            <person name="Rencoret J."/>
            <person name="Gutierrez A."/>
            <person name="Sun H."/>
            <person name="Lindquist E."/>
            <person name="Barry K."/>
            <person name="Riley R."/>
            <person name="Grigoriev I.V."/>
            <person name="Henrissat B."/>
            <person name="Kues U."/>
            <person name="Berka R.M."/>
            <person name="Martinez A.T."/>
            <person name="Covert S.F."/>
            <person name="Blanchette R.A."/>
            <person name="Cullen D."/>
        </authorList>
    </citation>
    <scope>NUCLEOTIDE SEQUENCE [LARGE SCALE GENOMIC DNA]</scope>
    <source>
        <strain evidence="1 2">11061_1 CR5-6</strain>
    </source>
</reference>
<evidence type="ECO:0000313" key="1">
    <source>
        <dbReference type="EMBL" id="KIP12286.1"/>
    </source>
</evidence>
<organism evidence="1 2">
    <name type="scientific">Phlebiopsis gigantea (strain 11061_1 CR5-6)</name>
    <name type="common">White-rot fungus</name>
    <name type="synonym">Peniophora gigantea</name>
    <dbReference type="NCBI Taxonomy" id="745531"/>
    <lineage>
        <taxon>Eukaryota</taxon>
        <taxon>Fungi</taxon>
        <taxon>Dikarya</taxon>
        <taxon>Basidiomycota</taxon>
        <taxon>Agaricomycotina</taxon>
        <taxon>Agaricomycetes</taxon>
        <taxon>Polyporales</taxon>
        <taxon>Phanerochaetaceae</taxon>
        <taxon>Phlebiopsis</taxon>
    </lineage>
</organism>